<evidence type="ECO:0000256" key="2">
    <source>
        <dbReference type="ARBA" id="ARBA00007664"/>
    </source>
</evidence>
<dbReference type="FunFam" id="2.40.10.10:FF:000047">
    <property type="entry name" value="Trypsin eta"/>
    <property type="match status" value="1"/>
</dbReference>
<feature type="signal peptide" evidence="10">
    <location>
        <begin position="1"/>
        <end position="22"/>
    </location>
</feature>
<organism evidence="12 13">
    <name type="scientific">Trichogramma kaykai</name>
    <dbReference type="NCBI Taxonomy" id="54128"/>
    <lineage>
        <taxon>Eukaryota</taxon>
        <taxon>Metazoa</taxon>
        <taxon>Ecdysozoa</taxon>
        <taxon>Arthropoda</taxon>
        <taxon>Hexapoda</taxon>
        <taxon>Insecta</taxon>
        <taxon>Pterygota</taxon>
        <taxon>Neoptera</taxon>
        <taxon>Endopterygota</taxon>
        <taxon>Hymenoptera</taxon>
        <taxon>Apocrita</taxon>
        <taxon>Proctotrupomorpha</taxon>
        <taxon>Chalcidoidea</taxon>
        <taxon>Trichogrammatidae</taxon>
        <taxon>Trichogramma</taxon>
    </lineage>
</organism>
<dbReference type="Pfam" id="PF00089">
    <property type="entry name" value="Trypsin"/>
    <property type="match status" value="1"/>
</dbReference>
<dbReference type="PROSITE" id="PS50240">
    <property type="entry name" value="TRYPSIN_DOM"/>
    <property type="match status" value="1"/>
</dbReference>
<dbReference type="GO" id="GO:0016485">
    <property type="term" value="P:protein processing"/>
    <property type="evidence" value="ECO:0007669"/>
    <property type="project" value="UniProtKB-ARBA"/>
</dbReference>
<dbReference type="GO" id="GO:0004252">
    <property type="term" value="F:serine-type endopeptidase activity"/>
    <property type="evidence" value="ECO:0007669"/>
    <property type="project" value="UniProtKB-EC"/>
</dbReference>
<dbReference type="InterPro" id="IPR050430">
    <property type="entry name" value="Peptidase_S1"/>
</dbReference>
<dbReference type="PANTHER" id="PTHR24276:SF98">
    <property type="entry name" value="FI18310P1-RELATED"/>
    <property type="match status" value="1"/>
</dbReference>
<dbReference type="SUPFAM" id="SSF50494">
    <property type="entry name" value="Trypsin-like serine proteases"/>
    <property type="match status" value="1"/>
</dbReference>
<evidence type="ECO:0000256" key="9">
    <source>
        <dbReference type="RuleBase" id="RU363034"/>
    </source>
</evidence>
<dbReference type="PANTHER" id="PTHR24276">
    <property type="entry name" value="POLYSERASE-RELATED"/>
    <property type="match status" value="1"/>
</dbReference>
<evidence type="ECO:0000256" key="4">
    <source>
        <dbReference type="ARBA" id="ARBA00022670"/>
    </source>
</evidence>
<dbReference type="InterPro" id="IPR001254">
    <property type="entry name" value="Trypsin_dom"/>
</dbReference>
<feature type="domain" description="Peptidase S1" evidence="11">
    <location>
        <begin position="29"/>
        <end position="264"/>
    </location>
</feature>
<dbReference type="InterPro" id="IPR043504">
    <property type="entry name" value="Peptidase_S1_PA_chymotrypsin"/>
</dbReference>
<dbReference type="PROSITE" id="PS00135">
    <property type="entry name" value="TRYPSIN_SER"/>
    <property type="match status" value="1"/>
</dbReference>
<evidence type="ECO:0000259" key="11">
    <source>
        <dbReference type="PROSITE" id="PS50240"/>
    </source>
</evidence>
<dbReference type="SMART" id="SM00020">
    <property type="entry name" value="Tryp_SPc"/>
    <property type="match status" value="1"/>
</dbReference>
<comment type="subcellular location">
    <subcellularLocation>
        <location evidence="1">Secreted</location>
        <location evidence="1">Extracellular space</location>
    </subcellularLocation>
</comment>
<evidence type="ECO:0000256" key="8">
    <source>
        <dbReference type="ARBA" id="ARBA00044036"/>
    </source>
</evidence>
<dbReference type="PROSITE" id="PS00134">
    <property type="entry name" value="TRYPSIN_HIS"/>
    <property type="match status" value="1"/>
</dbReference>
<keyword evidence="6 9" id="KW-0720">Serine protease</keyword>
<feature type="chain" id="PRO_5044879529" description="chymotrypsin" evidence="10">
    <location>
        <begin position="23"/>
        <end position="264"/>
    </location>
</feature>
<keyword evidence="7" id="KW-1015">Disulfide bond</keyword>
<evidence type="ECO:0000256" key="7">
    <source>
        <dbReference type="ARBA" id="ARBA00023157"/>
    </source>
</evidence>
<comment type="similarity">
    <text evidence="2">Belongs to the peptidase S1 family.</text>
</comment>
<dbReference type="AlphaFoldDB" id="A0ABD2X9Q4"/>
<keyword evidence="5 9" id="KW-0378">Hydrolase</keyword>
<dbReference type="GO" id="GO:0005576">
    <property type="term" value="C:extracellular region"/>
    <property type="evidence" value="ECO:0007669"/>
    <property type="project" value="UniProtKB-SubCell"/>
</dbReference>
<evidence type="ECO:0000313" key="12">
    <source>
        <dbReference type="EMBL" id="KAL3401563.1"/>
    </source>
</evidence>
<dbReference type="InterPro" id="IPR001314">
    <property type="entry name" value="Peptidase_S1A"/>
</dbReference>
<dbReference type="CDD" id="cd00190">
    <property type="entry name" value="Tryp_SPc"/>
    <property type="match status" value="1"/>
</dbReference>
<dbReference type="InterPro" id="IPR009003">
    <property type="entry name" value="Peptidase_S1_PA"/>
</dbReference>
<sequence>MKYKLRLMKLIFLLLCVTFGRAKSAKEYVVNGENAKIGERPFQISLQEGSSHFCGGSIINKNYVLTASHCVSLLKDDAVSNIRIVAGTILHKKPGSVHKIEKIIMHEGYNPSDSYRNDIALIKVVEPFKFSVETRPVPLPKQHESTRPGSRATLSGWGYLHLNGGIPDILQKVNIVVADQNKCREAIDSAERGFTIYPTNICAFNPRRRQGQCSGDSGGPLTVDGKLVGVVSWSYKDSDCASTIYPGVYTRVAEYVDWINKNTQ</sequence>
<accession>A0ABD2X9Q4</accession>
<dbReference type="Gene3D" id="2.40.10.10">
    <property type="entry name" value="Trypsin-like serine proteases"/>
    <property type="match status" value="1"/>
</dbReference>
<comment type="caution">
    <text evidence="12">The sequence shown here is derived from an EMBL/GenBank/DDBJ whole genome shotgun (WGS) entry which is preliminary data.</text>
</comment>
<gene>
    <name evidence="12" type="ORF">TKK_005378</name>
</gene>
<evidence type="ECO:0000256" key="5">
    <source>
        <dbReference type="ARBA" id="ARBA00022801"/>
    </source>
</evidence>
<dbReference type="InterPro" id="IPR018114">
    <property type="entry name" value="TRYPSIN_HIS"/>
</dbReference>
<proteinExistence type="inferred from homology"/>
<dbReference type="Proteomes" id="UP001627154">
    <property type="component" value="Unassembled WGS sequence"/>
</dbReference>
<dbReference type="EMBL" id="JBJJXI010000045">
    <property type="protein sequence ID" value="KAL3401563.1"/>
    <property type="molecule type" value="Genomic_DNA"/>
</dbReference>
<evidence type="ECO:0000256" key="10">
    <source>
        <dbReference type="SAM" id="SignalP"/>
    </source>
</evidence>
<dbReference type="EC" id="3.4.21.1" evidence="8"/>
<evidence type="ECO:0000313" key="13">
    <source>
        <dbReference type="Proteomes" id="UP001627154"/>
    </source>
</evidence>
<keyword evidence="13" id="KW-1185">Reference proteome</keyword>
<evidence type="ECO:0000256" key="3">
    <source>
        <dbReference type="ARBA" id="ARBA00022525"/>
    </source>
</evidence>
<evidence type="ECO:0000256" key="1">
    <source>
        <dbReference type="ARBA" id="ARBA00004239"/>
    </source>
</evidence>
<protein>
    <recommendedName>
        <fullName evidence="8">chymotrypsin</fullName>
        <ecNumber evidence="8">3.4.21.1</ecNumber>
    </recommendedName>
</protein>
<dbReference type="PRINTS" id="PR00722">
    <property type="entry name" value="CHYMOTRYPSIN"/>
</dbReference>
<keyword evidence="3" id="KW-0964">Secreted</keyword>
<keyword evidence="10" id="KW-0732">Signal</keyword>
<dbReference type="InterPro" id="IPR033116">
    <property type="entry name" value="TRYPSIN_SER"/>
</dbReference>
<reference evidence="12 13" key="1">
    <citation type="journal article" date="2024" name="bioRxiv">
        <title>A reference genome for Trichogramma kaykai: A tiny desert-dwelling parasitoid wasp with competing sex-ratio distorters.</title>
        <authorList>
            <person name="Culotta J."/>
            <person name="Lindsey A.R."/>
        </authorList>
    </citation>
    <scope>NUCLEOTIDE SEQUENCE [LARGE SCALE GENOMIC DNA]</scope>
    <source>
        <strain evidence="12 13">KSX58</strain>
    </source>
</reference>
<name>A0ABD2X9Q4_9HYME</name>
<keyword evidence="4 9" id="KW-0645">Protease</keyword>
<evidence type="ECO:0000256" key="6">
    <source>
        <dbReference type="ARBA" id="ARBA00022825"/>
    </source>
</evidence>